<dbReference type="STRING" id="416016.SAMN05443547_2344"/>
<accession>A0A1M7ZYL8</accession>
<dbReference type="InterPro" id="IPR022385">
    <property type="entry name" value="Rhs_assc_core"/>
</dbReference>
<dbReference type="PANTHER" id="PTHR32305:SF15">
    <property type="entry name" value="PROTEIN RHSA-RELATED"/>
    <property type="match status" value="1"/>
</dbReference>
<proteinExistence type="predicted"/>
<protein>
    <submittedName>
        <fullName evidence="1">RHS repeat-associated core domain-containing protein</fullName>
    </submittedName>
</protein>
<organism evidence="1 2">
    <name type="scientific">Flavobacterium cucumis</name>
    <dbReference type="NCBI Taxonomy" id="416016"/>
    <lineage>
        <taxon>Bacteria</taxon>
        <taxon>Pseudomonadati</taxon>
        <taxon>Bacteroidota</taxon>
        <taxon>Flavobacteriia</taxon>
        <taxon>Flavobacteriales</taxon>
        <taxon>Flavobacteriaceae</taxon>
        <taxon>Flavobacterium</taxon>
    </lineage>
</organism>
<dbReference type="AlphaFoldDB" id="A0A1M7ZYL8"/>
<keyword evidence="2" id="KW-1185">Reference proteome</keyword>
<dbReference type="InterPro" id="IPR050708">
    <property type="entry name" value="T6SS_VgrG/RHS"/>
</dbReference>
<dbReference type="EMBL" id="FRYK01000005">
    <property type="protein sequence ID" value="SHO73965.1"/>
    <property type="molecule type" value="Genomic_DNA"/>
</dbReference>
<sequence length="410" mass="47644">MDFPRNPSDDGFKDGINTDDDYSYDAYGNMTKDQNKNITLIKYNHLNLPTEIQFGTLGNIKYIYNATGQKVSKIVSENSVITTHHYQSGYQYENGNLQFFPHAEGYVKYSNNQYGYVYNYTDHLGNNRLSYSDTDKNGILGDEEIVSCGPPNRYGFSNCTSYFTSSILEENHYYPFGLEHEGYDIGLLQKYKYKYNGKEYQDELGLNMYDYGARNYDPALGRWMNIDPLAEKYRRWSPYNYVMNSPLRFIDSDGMRVSYGDFIDNAGREGQSNQESGEGSDDYFDKKTGKYLGKGGTDEIRVIDKKDFDNGNLDKYEKDGRNMTDFVAEAIVMYYSQFTDKKIANPYKVSITNELSTSFDPKTGKLTFNFYKRVLGDWVENRYDLINLWEHEVVQHGSDHVNLWKTQKMR</sequence>
<evidence type="ECO:0000313" key="2">
    <source>
        <dbReference type="Proteomes" id="UP000184611"/>
    </source>
</evidence>
<evidence type="ECO:0000313" key="1">
    <source>
        <dbReference type="EMBL" id="SHO73965.1"/>
    </source>
</evidence>
<gene>
    <name evidence="1" type="ORF">SAMN05443547_2344</name>
</gene>
<name>A0A1M7ZYL8_9FLAO</name>
<dbReference type="PANTHER" id="PTHR32305">
    <property type="match status" value="1"/>
</dbReference>
<reference evidence="2" key="1">
    <citation type="submission" date="2016-12" db="EMBL/GenBank/DDBJ databases">
        <authorList>
            <person name="Varghese N."/>
            <person name="Submissions S."/>
        </authorList>
    </citation>
    <scope>NUCLEOTIDE SEQUENCE [LARGE SCALE GENOMIC DNA]</scope>
    <source>
        <strain evidence="2">DSM 18830</strain>
    </source>
</reference>
<dbReference type="NCBIfam" id="TIGR03696">
    <property type="entry name" value="Rhs_assc_core"/>
    <property type="match status" value="1"/>
</dbReference>
<dbReference type="Gene3D" id="2.180.10.10">
    <property type="entry name" value="RHS repeat-associated core"/>
    <property type="match status" value="1"/>
</dbReference>
<dbReference type="RefSeq" id="WP_073584659.1">
    <property type="nucleotide sequence ID" value="NZ_CBCSEA010000023.1"/>
</dbReference>
<dbReference type="Proteomes" id="UP000184611">
    <property type="component" value="Unassembled WGS sequence"/>
</dbReference>